<keyword evidence="1" id="KW-0812">Transmembrane</keyword>
<name>A0A3S5IU38_9TRYP</name>
<evidence type="ECO:0000313" key="3">
    <source>
        <dbReference type="EMBL" id="RNF24465.1"/>
    </source>
</evidence>
<keyword evidence="4" id="KW-1185">Reference proteome</keyword>
<sequence length="270" mass="31096">MTANAVVFAALLLVAVVPPLYIYDPEKHPGESLGPPPAGSIFPDRAPNFAVQQKLYMLFTLPVCALLNSLFVYFTYYRHYRQIQFRAELSCVAHANLRTAIMVFSEEQQINEYNGVNIIGGTRSGGGLSNHSLLAVRFNANKTGPHYMCLDNRRHIRPEGLSLQRYSSTPWFPELQELQRVVEVQFLRLAETARSAAFRCFCQTVLLPFEERMKLKAGSMANDIRLFLRRQSKWVPEPMMRVHLTRIELERRRKDVHENNLESEPVRLYP</sequence>
<dbReference type="Proteomes" id="UP000284403">
    <property type="component" value="Unassembled WGS sequence"/>
</dbReference>
<keyword evidence="1" id="KW-1133">Transmembrane helix</keyword>
<gene>
    <name evidence="3" type="ORF">Tco025E_02528</name>
</gene>
<feature type="transmembrane region" description="Helical" evidence="1">
    <location>
        <begin position="55"/>
        <end position="76"/>
    </location>
</feature>
<proteinExistence type="predicted"/>
<keyword evidence="2" id="KW-0732">Signal</keyword>
<feature type="chain" id="PRO_5018685081" evidence="2">
    <location>
        <begin position="23"/>
        <end position="270"/>
    </location>
</feature>
<evidence type="ECO:0000313" key="4">
    <source>
        <dbReference type="Proteomes" id="UP000284403"/>
    </source>
</evidence>
<dbReference type="EMBL" id="MKKU01000100">
    <property type="protein sequence ID" value="RNF24465.1"/>
    <property type="molecule type" value="Genomic_DNA"/>
</dbReference>
<organism evidence="3 4">
    <name type="scientific">Trypanosoma conorhini</name>
    <dbReference type="NCBI Taxonomy" id="83891"/>
    <lineage>
        <taxon>Eukaryota</taxon>
        <taxon>Discoba</taxon>
        <taxon>Euglenozoa</taxon>
        <taxon>Kinetoplastea</taxon>
        <taxon>Metakinetoplastina</taxon>
        <taxon>Trypanosomatida</taxon>
        <taxon>Trypanosomatidae</taxon>
        <taxon>Trypanosoma</taxon>
    </lineage>
</organism>
<dbReference type="GeneID" id="40316139"/>
<protein>
    <submittedName>
        <fullName evidence="3">Uncharacterized protein</fullName>
    </submittedName>
</protein>
<evidence type="ECO:0000256" key="1">
    <source>
        <dbReference type="SAM" id="Phobius"/>
    </source>
</evidence>
<accession>A0A3S5IU38</accession>
<dbReference type="OrthoDB" id="263260at2759"/>
<dbReference type="RefSeq" id="XP_029230456.1">
    <property type="nucleotide sequence ID" value="XM_029369453.1"/>
</dbReference>
<keyword evidence="1" id="KW-0472">Membrane</keyword>
<feature type="signal peptide" evidence="2">
    <location>
        <begin position="1"/>
        <end position="22"/>
    </location>
</feature>
<dbReference type="AlphaFoldDB" id="A0A3S5IU38"/>
<reference evidence="3 4" key="1">
    <citation type="journal article" date="2018" name="BMC Genomics">
        <title>Genomic comparison of Trypanosoma conorhini and Trypanosoma rangeli to Trypanosoma cruzi strains of high and low virulence.</title>
        <authorList>
            <person name="Bradwell K.R."/>
            <person name="Koparde V.N."/>
            <person name="Matveyev A.V."/>
            <person name="Serrano M.G."/>
            <person name="Alves J.M."/>
            <person name="Parikh H."/>
            <person name="Huang B."/>
            <person name="Lee V."/>
            <person name="Espinosa-Alvarez O."/>
            <person name="Ortiz P.A."/>
            <person name="Costa-Martins A.G."/>
            <person name="Teixeira M.M."/>
            <person name="Buck G.A."/>
        </authorList>
    </citation>
    <scope>NUCLEOTIDE SEQUENCE [LARGE SCALE GENOMIC DNA]</scope>
    <source>
        <strain evidence="3 4">025E</strain>
    </source>
</reference>
<comment type="caution">
    <text evidence="3">The sequence shown here is derived from an EMBL/GenBank/DDBJ whole genome shotgun (WGS) entry which is preliminary data.</text>
</comment>
<evidence type="ECO:0000256" key="2">
    <source>
        <dbReference type="SAM" id="SignalP"/>
    </source>
</evidence>